<sequence>MSGSFFRQATHWNAPVLLAGHAHAKLPQPQSSKASALLN</sequence>
<evidence type="ECO:0000313" key="1">
    <source>
        <dbReference type="EMBL" id="EHJ58542.1"/>
    </source>
</evidence>
<evidence type="ECO:0000313" key="2">
    <source>
        <dbReference type="Proteomes" id="UP000004030"/>
    </source>
</evidence>
<keyword evidence="2" id="KW-1185">Reference proteome</keyword>
<accession>G6EJL5</accession>
<reference evidence="1 2" key="1">
    <citation type="journal article" date="2012" name="J. Bacteriol.">
        <title>Genome sequence of benzo(a)pyrene-degrading bacterium Novosphingobium pentaromativorans US6-1.</title>
        <authorList>
            <person name="Luo Y.R."/>
            <person name="Kang S.G."/>
            <person name="Kim S.J."/>
            <person name="Kim M.R."/>
            <person name="Li N."/>
            <person name="Lee J.H."/>
            <person name="Kwon K.K."/>
        </authorList>
    </citation>
    <scope>NUCLEOTIDE SEQUENCE [LARGE SCALE GENOMIC DNA]</scope>
    <source>
        <strain evidence="1 2">US6-1</strain>
    </source>
</reference>
<proteinExistence type="predicted"/>
<comment type="caution">
    <text evidence="1">The sequence shown here is derived from an EMBL/GenBank/DDBJ whole genome shotgun (WGS) entry which is preliminary data.</text>
</comment>
<dbReference type="AlphaFoldDB" id="G6EJL5"/>
<protein>
    <submittedName>
        <fullName evidence="1">Uncharacterized protein</fullName>
    </submittedName>
</protein>
<organism evidence="1 2">
    <name type="scientific">Novosphingobium pentaromativorans US6-1</name>
    <dbReference type="NCBI Taxonomy" id="1088721"/>
    <lineage>
        <taxon>Bacteria</taxon>
        <taxon>Pseudomonadati</taxon>
        <taxon>Pseudomonadota</taxon>
        <taxon>Alphaproteobacteria</taxon>
        <taxon>Sphingomonadales</taxon>
        <taxon>Sphingomonadaceae</taxon>
        <taxon>Novosphingobium</taxon>
    </lineage>
</organism>
<gene>
    <name evidence="1" type="ORF">NSU_4536</name>
</gene>
<dbReference type="EMBL" id="AGFM01000076">
    <property type="protein sequence ID" value="EHJ58542.1"/>
    <property type="molecule type" value="Genomic_DNA"/>
</dbReference>
<name>G6EJL5_9SPHN</name>
<dbReference type="Proteomes" id="UP000004030">
    <property type="component" value="Unassembled WGS sequence"/>
</dbReference>